<accession>A0A4C1XBR2</accession>
<evidence type="ECO:0000313" key="2">
    <source>
        <dbReference type="Proteomes" id="UP000299102"/>
    </source>
</evidence>
<sequence length="101" mass="11580">MIRLKSQSMPSPTCPQLLQKIITAQFSQQQEFNYPTIQCQLEEILSVMMDELREACDRVEYLKAPGLDEIPNIALKTAIKTVPALFLEVYDTCLREGTFPR</sequence>
<evidence type="ECO:0000313" key="1">
    <source>
        <dbReference type="EMBL" id="GBP60848.1"/>
    </source>
</evidence>
<dbReference type="AlphaFoldDB" id="A0A4C1XBR2"/>
<dbReference type="Proteomes" id="UP000299102">
    <property type="component" value="Unassembled WGS sequence"/>
</dbReference>
<organism evidence="1 2">
    <name type="scientific">Eumeta variegata</name>
    <name type="common">Bagworm moth</name>
    <name type="synonym">Eumeta japonica</name>
    <dbReference type="NCBI Taxonomy" id="151549"/>
    <lineage>
        <taxon>Eukaryota</taxon>
        <taxon>Metazoa</taxon>
        <taxon>Ecdysozoa</taxon>
        <taxon>Arthropoda</taxon>
        <taxon>Hexapoda</taxon>
        <taxon>Insecta</taxon>
        <taxon>Pterygota</taxon>
        <taxon>Neoptera</taxon>
        <taxon>Endopterygota</taxon>
        <taxon>Lepidoptera</taxon>
        <taxon>Glossata</taxon>
        <taxon>Ditrysia</taxon>
        <taxon>Tineoidea</taxon>
        <taxon>Psychidae</taxon>
        <taxon>Oiketicinae</taxon>
        <taxon>Eumeta</taxon>
    </lineage>
</organism>
<proteinExistence type="predicted"/>
<gene>
    <name evidence="1" type="ORF">EVAR_35396_1</name>
</gene>
<name>A0A4C1XBR2_EUMVA</name>
<reference evidence="1 2" key="1">
    <citation type="journal article" date="2019" name="Commun. Biol.">
        <title>The bagworm genome reveals a unique fibroin gene that provides high tensile strength.</title>
        <authorList>
            <person name="Kono N."/>
            <person name="Nakamura H."/>
            <person name="Ohtoshi R."/>
            <person name="Tomita M."/>
            <person name="Numata K."/>
            <person name="Arakawa K."/>
        </authorList>
    </citation>
    <scope>NUCLEOTIDE SEQUENCE [LARGE SCALE GENOMIC DNA]</scope>
</reference>
<dbReference type="EMBL" id="BGZK01000797">
    <property type="protein sequence ID" value="GBP60848.1"/>
    <property type="molecule type" value="Genomic_DNA"/>
</dbReference>
<comment type="caution">
    <text evidence="1">The sequence shown here is derived from an EMBL/GenBank/DDBJ whole genome shotgun (WGS) entry which is preliminary data.</text>
</comment>
<keyword evidence="2" id="KW-1185">Reference proteome</keyword>
<protein>
    <submittedName>
        <fullName evidence="1">Uncharacterized protein</fullName>
    </submittedName>
</protein>
<dbReference type="OrthoDB" id="415822at2759"/>